<dbReference type="InterPro" id="IPR009057">
    <property type="entry name" value="Homeodomain-like_sf"/>
</dbReference>
<evidence type="ECO:0000256" key="2">
    <source>
        <dbReference type="PROSITE-ProRule" id="PRU00335"/>
    </source>
</evidence>
<dbReference type="OrthoDB" id="7252896at2"/>
<dbReference type="InterPro" id="IPR036271">
    <property type="entry name" value="Tet_transcr_reg_TetR-rel_C_sf"/>
</dbReference>
<evidence type="ECO:0000259" key="3">
    <source>
        <dbReference type="PROSITE" id="PS50977"/>
    </source>
</evidence>
<gene>
    <name evidence="4" type="ORF">BJG93_25035</name>
</gene>
<dbReference type="Pfam" id="PF00440">
    <property type="entry name" value="TetR_N"/>
    <property type="match status" value="1"/>
</dbReference>
<dbReference type="KEGG" id="pspw:BJG93_25035"/>
<keyword evidence="1 2" id="KW-0238">DNA-binding</keyword>
<dbReference type="InterPro" id="IPR001647">
    <property type="entry name" value="HTH_TetR"/>
</dbReference>
<accession>A0A1I9YSY1</accession>
<reference evidence="4" key="1">
    <citation type="submission" date="2016-09" db="EMBL/GenBank/DDBJ databases">
        <title>The Complete Genome of Burkholderia sprentiae wsm5005.</title>
        <authorList>
            <person name="De Meyer S."/>
            <person name="Wang P."/>
            <person name="Terpolilli J."/>
        </authorList>
    </citation>
    <scope>NUCLEOTIDE SEQUENCE [LARGE SCALE GENOMIC DNA]</scope>
    <source>
        <strain evidence="4">WSM5005</strain>
    </source>
</reference>
<dbReference type="PRINTS" id="PR00455">
    <property type="entry name" value="HTHTETR"/>
</dbReference>
<feature type="domain" description="HTH tetR-type" evidence="3">
    <location>
        <begin position="13"/>
        <end position="73"/>
    </location>
</feature>
<dbReference type="SUPFAM" id="SSF46689">
    <property type="entry name" value="Homeodomain-like"/>
    <property type="match status" value="1"/>
</dbReference>
<dbReference type="RefSeq" id="WP_034478262.1">
    <property type="nucleotide sequence ID" value="NZ_CP017562.2"/>
</dbReference>
<sequence>MKRERLTRSQRREQTRELLFEAARKIFIEKGLAATSVEEIAEAAGYTRGAFYSNFGGKLELLIELLRRDDDTALANLQRIMKERGTPEEMKEHAVAHYSRSFLENDCFPLWVEAKLLAFRDTAFQQRINAFRQEKLEQISAYIRRISECDVGPMGRQSDALALGLMSLCDGVQFFRMCDPDLMSDKMMQTVLTGFFSCGLWSSPHEIPLADHRAGVPD</sequence>
<reference evidence="4" key="2">
    <citation type="submission" date="2021-06" db="EMBL/GenBank/DDBJ databases">
        <authorList>
            <person name="Rogers T.H."/>
            <person name="Ramsay J.P."/>
            <person name="Wang P."/>
            <person name="Terpolilli J."/>
        </authorList>
    </citation>
    <scope>NUCLEOTIDE SEQUENCE</scope>
    <source>
        <strain evidence="4">WSM5005</strain>
    </source>
</reference>
<dbReference type="STRING" id="754502.BJG93_25035"/>
<protein>
    <submittedName>
        <fullName evidence="4">TetR/AcrR family transcriptional regulator</fullName>
    </submittedName>
</protein>
<feature type="DNA-binding region" description="H-T-H motif" evidence="2">
    <location>
        <begin position="36"/>
        <end position="55"/>
    </location>
</feature>
<dbReference type="InterPro" id="IPR050109">
    <property type="entry name" value="HTH-type_TetR-like_transc_reg"/>
</dbReference>
<keyword evidence="5" id="KW-1185">Reference proteome</keyword>
<dbReference type="EMBL" id="CP017562">
    <property type="protein sequence ID" value="APA89308.2"/>
    <property type="molecule type" value="Genomic_DNA"/>
</dbReference>
<dbReference type="AlphaFoldDB" id="A0A1I9YSY1"/>
<dbReference type="PROSITE" id="PS50977">
    <property type="entry name" value="HTH_TETR_2"/>
    <property type="match status" value="1"/>
</dbReference>
<evidence type="ECO:0000313" key="4">
    <source>
        <dbReference type="EMBL" id="APA89308.2"/>
    </source>
</evidence>
<evidence type="ECO:0000256" key="1">
    <source>
        <dbReference type="ARBA" id="ARBA00023125"/>
    </source>
</evidence>
<dbReference type="SUPFAM" id="SSF48498">
    <property type="entry name" value="Tetracyclin repressor-like, C-terminal domain"/>
    <property type="match status" value="1"/>
</dbReference>
<dbReference type="PANTHER" id="PTHR30055">
    <property type="entry name" value="HTH-TYPE TRANSCRIPTIONAL REGULATOR RUTR"/>
    <property type="match status" value="1"/>
</dbReference>
<name>A0A1I9YSY1_9BURK</name>
<dbReference type="Proteomes" id="UP000179860">
    <property type="component" value="Chromosome 2"/>
</dbReference>
<proteinExistence type="predicted"/>
<evidence type="ECO:0000313" key="5">
    <source>
        <dbReference type="Proteomes" id="UP000179860"/>
    </source>
</evidence>
<organism evidence="4 5">
    <name type="scientific">Paraburkholderia sprentiae WSM5005</name>
    <dbReference type="NCBI Taxonomy" id="754502"/>
    <lineage>
        <taxon>Bacteria</taxon>
        <taxon>Pseudomonadati</taxon>
        <taxon>Pseudomonadota</taxon>
        <taxon>Betaproteobacteria</taxon>
        <taxon>Burkholderiales</taxon>
        <taxon>Burkholderiaceae</taxon>
        <taxon>Paraburkholderia</taxon>
    </lineage>
</organism>
<dbReference type="PANTHER" id="PTHR30055:SF241">
    <property type="entry name" value="TRANSCRIPTIONAL REGULATORY PROTEIN"/>
    <property type="match status" value="1"/>
</dbReference>
<dbReference type="GO" id="GO:0000976">
    <property type="term" value="F:transcription cis-regulatory region binding"/>
    <property type="evidence" value="ECO:0007669"/>
    <property type="project" value="TreeGrafter"/>
</dbReference>
<dbReference type="GO" id="GO:0003700">
    <property type="term" value="F:DNA-binding transcription factor activity"/>
    <property type="evidence" value="ECO:0007669"/>
    <property type="project" value="TreeGrafter"/>
</dbReference>
<dbReference type="Gene3D" id="1.10.357.10">
    <property type="entry name" value="Tetracycline Repressor, domain 2"/>
    <property type="match status" value="1"/>
</dbReference>